<evidence type="ECO:0000313" key="3">
    <source>
        <dbReference type="Proteomes" id="UP000048984"/>
    </source>
</evidence>
<dbReference type="Proteomes" id="UP000048984">
    <property type="component" value="Unassembled WGS sequence"/>
</dbReference>
<proteinExistence type="predicted"/>
<reference evidence="2 3" key="2">
    <citation type="submission" date="2015-10" db="EMBL/GenBank/DDBJ databases">
        <title>Draft Genome Sequence of Prosthecomicrobium hirschii ATCC 27832.</title>
        <authorList>
            <person name="Daniel J."/>
            <person name="Givan S.A."/>
            <person name="Brun Y.V."/>
            <person name="Brown P.J."/>
        </authorList>
    </citation>
    <scope>NUCLEOTIDE SEQUENCE [LARGE SCALE GENOMIC DNA]</scope>
    <source>
        <strain evidence="2 3">16</strain>
    </source>
</reference>
<feature type="region of interest" description="Disordered" evidence="1">
    <location>
        <begin position="200"/>
        <end position="224"/>
    </location>
</feature>
<organism evidence="2 3">
    <name type="scientific">Prosthecodimorpha hirschii</name>
    <dbReference type="NCBI Taxonomy" id="665126"/>
    <lineage>
        <taxon>Bacteria</taxon>
        <taxon>Pseudomonadati</taxon>
        <taxon>Pseudomonadota</taxon>
        <taxon>Alphaproteobacteria</taxon>
        <taxon>Hyphomicrobiales</taxon>
        <taxon>Ancalomicrobiaceae</taxon>
        <taxon>Prosthecodimorpha</taxon>
    </lineage>
</organism>
<dbReference type="SUPFAM" id="SSF46689">
    <property type="entry name" value="Homeodomain-like"/>
    <property type="match status" value="1"/>
</dbReference>
<dbReference type="Gene3D" id="1.10.357.10">
    <property type="entry name" value="Tetracycline Repressor, domain 2"/>
    <property type="match status" value="1"/>
</dbReference>
<dbReference type="InterPro" id="IPR009057">
    <property type="entry name" value="Homeodomain-like_sf"/>
</dbReference>
<dbReference type="EMBL" id="LJYW01000001">
    <property type="protein sequence ID" value="KPL54436.1"/>
    <property type="molecule type" value="Genomic_DNA"/>
</dbReference>
<accession>A0A0P6VTZ2</accession>
<protein>
    <recommendedName>
        <fullName evidence="4">HTH tetR-type domain-containing protein</fullName>
    </recommendedName>
</protein>
<evidence type="ECO:0008006" key="4">
    <source>
        <dbReference type="Google" id="ProtNLM"/>
    </source>
</evidence>
<evidence type="ECO:0000313" key="2">
    <source>
        <dbReference type="EMBL" id="KPL54436.1"/>
    </source>
</evidence>
<reference evidence="2 3" key="1">
    <citation type="submission" date="2015-09" db="EMBL/GenBank/DDBJ databases">
        <authorList>
            <person name="Jackson K.R."/>
            <person name="Lunt B.L."/>
            <person name="Fisher J.N.B."/>
            <person name="Gardner A.V."/>
            <person name="Bailey M.E."/>
            <person name="Deus L.M."/>
            <person name="Earl A.S."/>
            <person name="Gibby P.D."/>
            <person name="Hartmann K.A."/>
            <person name="Liu J.E."/>
            <person name="Manci A.M."/>
            <person name="Nielsen D.A."/>
            <person name="Solomon M.B."/>
            <person name="Breakwell D.P."/>
            <person name="Burnett S.H."/>
            <person name="Grose J.H."/>
        </authorList>
    </citation>
    <scope>NUCLEOTIDE SEQUENCE [LARGE SCALE GENOMIC DNA]</scope>
    <source>
        <strain evidence="2 3">16</strain>
    </source>
</reference>
<dbReference type="AlphaFoldDB" id="A0A0P6VTZ2"/>
<name>A0A0P6VTZ2_9HYPH</name>
<sequence length="224" mass="23719">MATEKQKQKIVEALMALCAERDFARIGLAEIAAGADVTLAQLRAAYDGKMAILADFARRIDAAVLAGDDPGMAGEPPRERLFDVVMRRFDALTPHKAGVAGLMKAARRDPLLAAALNRIALTSQRWMLTAAGLDRGGLPGLARAQALALAYAQVLPVWLEETDTGLPKTMAALDTQLKRLERAGTMLGRVESALCRLSGRRRSREGATAHPDGGAAEAPVPAAG</sequence>
<dbReference type="STRING" id="665126.ABB55_21285"/>
<keyword evidence="3" id="KW-1185">Reference proteome</keyword>
<evidence type="ECO:0000256" key="1">
    <source>
        <dbReference type="SAM" id="MobiDB-lite"/>
    </source>
</evidence>
<feature type="compositionally biased region" description="Low complexity" evidence="1">
    <location>
        <begin position="211"/>
        <end position="224"/>
    </location>
</feature>
<comment type="caution">
    <text evidence="2">The sequence shown here is derived from an EMBL/GenBank/DDBJ whole genome shotgun (WGS) entry which is preliminary data.</text>
</comment>
<gene>
    <name evidence="2" type="ORF">ABB55_21285</name>
</gene>
<dbReference type="RefSeq" id="WP_054360603.1">
    <property type="nucleotide sequence ID" value="NZ_LJYW01000001.1"/>
</dbReference>